<organism evidence="2 3">
    <name type="scientific">Streptomyces violaceus</name>
    <name type="common">Streptomyces venezuelae</name>
    <dbReference type="NCBI Taxonomy" id="1936"/>
    <lineage>
        <taxon>Bacteria</taxon>
        <taxon>Bacillati</taxon>
        <taxon>Actinomycetota</taxon>
        <taxon>Actinomycetes</taxon>
        <taxon>Kitasatosporales</taxon>
        <taxon>Streptomycetaceae</taxon>
        <taxon>Streptomyces</taxon>
    </lineage>
</organism>
<gene>
    <name evidence="2" type="ORF">OHB29_07565</name>
</gene>
<dbReference type="Proteomes" id="UP001341259">
    <property type="component" value="Chromosome"/>
</dbReference>
<evidence type="ECO:0000313" key="3">
    <source>
        <dbReference type="Proteomes" id="UP001341259"/>
    </source>
</evidence>
<feature type="domain" description="Polyketide synthase dimerisation element" evidence="1">
    <location>
        <begin position="37"/>
        <end position="72"/>
    </location>
</feature>
<evidence type="ECO:0000313" key="2">
    <source>
        <dbReference type="EMBL" id="WUG92894.1"/>
    </source>
</evidence>
<name>A0ABZ1NMD5_STRVL</name>
<proteinExistence type="predicted"/>
<dbReference type="Pfam" id="PF18369">
    <property type="entry name" value="PKS_DE"/>
    <property type="match status" value="1"/>
</dbReference>
<keyword evidence="3" id="KW-1185">Reference proteome</keyword>
<evidence type="ECO:0000259" key="1">
    <source>
        <dbReference type="Pfam" id="PF18369"/>
    </source>
</evidence>
<protein>
    <recommendedName>
        <fullName evidence="1">Polyketide synthase dimerisation element domain-containing protein</fullName>
    </recommendedName>
</protein>
<reference evidence="2 3" key="1">
    <citation type="submission" date="2022-10" db="EMBL/GenBank/DDBJ databases">
        <title>The complete genomes of actinobacterial strains from the NBC collection.</title>
        <authorList>
            <person name="Joergensen T.S."/>
            <person name="Alvarez Arevalo M."/>
            <person name="Sterndorff E.B."/>
            <person name="Faurdal D."/>
            <person name="Vuksanovic O."/>
            <person name="Mourched A.-S."/>
            <person name="Charusanti P."/>
            <person name="Shaw S."/>
            <person name="Blin K."/>
            <person name="Weber T."/>
        </authorList>
    </citation>
    <scope>NUCLEOTIDE SEQUENCE [LARGE SCALE GENOMIC DNA]</scope>
    <source>
        <strain evidence="2 3">NBC_00456</strain>
    </source>
</reference>
<dbReference type="RefSeq" id="WP_328337278.1">
    <property type="nucleotide sequence ID" value="NZ_CP107906.1"/>
</dbReference>
<dbReference type="Gene3D" id="6.10.140.1830">
    <property type="match status" value="1"/>
</dbReference>
<dbReference type="InterPro" id="IPR041618">
    <property type="entry name" value="PKS_DE"/>
</dbReference>
<accession>A0ABZ1NMD5</accession>
<sequence>MQRIGNLLLHGQGNVRVETIHADGLAVHAGGVDGEADIGFWDAVEREDSAVVAEELGLDAEALHTVLTALSS</sequence>
<dbReference type="EMBL" id="CP107906">
    <property type="protein sequence ID" value="WUG92894.1"/>
    <property type="molecule type" value="Genomic_DNA"/>
</dbReference>